<feature type="transmembrane region" description="Helical" evidence="1">
    <location>
        <begin position="71"/>
        <end position="89"/>
    </location>
</feature>
<proteinExistence type="predicted"/>
<reference evidence="2 3" key="1">
    <citation type="submission" date="2015-09" db="EMBL/GenBank/DDBJ databases">
        <authorList>
            <consortium name="Pathogen Informatics"/>
        </authorList>
    </citation>
    <scope>NUCLEOTIDE SEQUENCE [LARGE SCALE GENOMIC DNA]</scope>
    <source>
        <strain evidence="2 3">2789STDY5834889</strain>
    </source>
</reference>
<organism evidence="2 3">
    <name type="scientific">[Ruminococcus] torques</name>
    <dbReference type="NCBI Taxonomy" id="33039"/>
    <lineage>
        <taxon>Bacteria</taxon>
        <taxon>Bacillati</taxon>
        <taxon>Bacillota</taxon>
        <taxon>Clostridia</taxon>
        <taxon>Lachnospirales</taxon>
        <taxon>Lachnospiraceae</taxon>
        <taxon>Mediterraneibacter</taxon>
    </lineage>
</organism>
<dbReference type="EMBL" id="CZBX01000003">
    <property type="protein sequence ID" value="CUQ84400.1"/>
    <property type="molecule type" value="Genomic_DNA"/>
</dbReference>
<evidence type="ECO:0000313" key="2">
    <source>
        <dbReference type="EMBL" id="CUQ84400.1"/>
    </source>
</evidence>
<keyword evidence="1" id="KW-0812">Transmembrane</keyword>
<gene>
    <name evidence="2" type="ORF">ERS852502_00908</name>
</gene>
<keyword evidence="1" id="KW-0472">Membrane</keyword>
<evidence type="ECO:0000256" key="1">
    <source>
        <dbReference type="SAM" id="Phobius"/>
    </source>
</evidence>
<dbReference type="Proteomes" id="UP000078383">
    <property type="component" value="Unassembled WGS sequence"/>
</dbReference>
<protein>
    <submittedName>
        <fullName evidence="2">PTS system, IIBC component</fullName>
    </submittedName>
</protein>
<dbReference type="AlphaFoldDB" id="A0A174ZMF7"/>
<keyword evidence="1" id="KW-1133">Transmembrane helix</keyword>
<sequence>MVCIAWSVIISLILAVVWPVVQSGINAGKQVFGQDPLWLAWVTDLINYKDAGNMEAYKTLLTTVTPARFKVGQMIGATGLLLGVALAMYRRVDADKKDNGIQAVYGPKADVLKSDINDIL</sequence>
<accession>A0A174ZMF7</accession>
<name>A0A174ZMF7_9FIRM</name>
<evidence type="ECO:0000313" key="3">
    <source>
        <dbReference type="Proteomes" id="UP000078383"/>
    </source>
</evidence>